<name>A0AAV9ZGX4_9AGAR</name>
<dbReference type="EMBL" id="JAWWNJ010000151">
    <property type="protein sequence ID" value="KAK6981347.1"/>
    <property type="molecule type" value="Genomic_DNA"/>
</dbReference>
<dbReference type="Proteomes" id="UP001362999">
    <property type="component" value="Unassembled WGS sequence"/>
</dbReference>
<accession>A0AAV9ZGX4</accession>
<keyword evidence="3" id="KW-1185">Reference proteome</keyword>
<feature type="compositionally biased region" description="Basic residues" evidence="1">
    <location>
        <begin position="10"/>
        <end position="19"/>
    </location>
</feature>
<evidence type="ECO:0000313" key="2">
    <source>
        <dbReference type="EMBL" id="KAK6981347.1"/>
    </source>
</evidence>
<gene>
    <name evidence="2" type="ORF">R3P38DRAFT_3234368</name>
</gene>
<protein>
    <submittedName>
        <fullName evidence="2">Uncharacterized protein</fullName>
    </submittedName>
</protein>
<proteinExistence type="predicted"/>
<feature type="region of interest" description="Disordered" evidence="1">
    <location>
        <begin position="110"/>
        <end position="130"/>
    </location>
</feature>
<feature type="compositionally biased region" description="Polar residues" evidence="1">
    <location>
        <begin position="110"/>
        <end position="120"/>
    </location>
</feature>
<evidence type="ECO:0000313" key="3">
    <source>
        <dbReference type="Proteomes" id="UP001362999"/>
    </source>
</evidence>
<feature type="compositionally biased region" description="Low complexity" evidence="1">
    <location>
        <begin position="377"/>
        <end position="386"/>
    </location>
</feature>
<sequence length="445" mass="48231">MSRPCQAGRMRLRGLRPQKKRGECLPKVNAKRRQHPEADRDTVTSILHKAKAEHEPAAMPGSGSSLLSQAKRESLGGMRPKSRKLTKGTSKVMFRAAAYNFDSLTSVSMLKGASKSSGKSTRPRSKTVDEPASNATFMVDGVVLLTAGLGDTFGLPDDSIPNKAEIQTLVNRGVTYYKPNGRGITISVNADHEEVVDLLSELLYFEEAGDIKFTDDEGNSVRLELVHIVRPNGHHLQAHYVQRQDERYIFLGESHPGCLSLSALGPIGIIVDSIAFMPPGEMVYLKEGETTSKGKGKSKSGKRLSSIAFHDDDSEDISGDDVDLGNDSVAKTRKRRNTYSAACAITVAPKSYVEDALPTIFNDSVAQEIQASGAAHSNNAAASSSGLPTEPIDLTGGTSRSPSPVIAPFMRHVTPEAQQEVDPTFSDPIDFQYSTAPRPLRKFFF</sequence>
<comment type="caution">
    <text evidence="2">The sequence shown here is derived from an EMBL/GenBank/DDBJ whole genome shotgun (WGS) entry which is preliminary data.</text>
</comment>
<reference evidence="2 3" key="1">
    <citation type="journal article" date="2024" name="J Genomics">
        <title>Draft genome sequencing and assembly of Favolaschia claudopus CIRM-BRFM 2984 isolated from oak limbs.</title>
        <authorList>
            <person name="Navarro D."/>
            <person name="Drula E."/>
            <person name="Chaduli D."/>
            <person name="Cazenave R."/>
            <person name="Ahrendt S."/>
            <person name="Wang J."/>
            <person name="Lipzen A."/>
            <person name="Daum C."/>
            <person name="Barry K."/>
            <person name="Grigoriev I.V."/>
            <person name="Favel A."/>
            <person name="Rosso M.N."/>
            <person name="Martin F."/>
        </authorList>
    </citation>
    <scope>NUCLEOTIDE SEQUENCE [LARGE SCALE GENOMIC DNA]</scope>
    <source>
        <strain evidence="2 3">CIRM-BRFM 2984</strain>
    </source>
</reference>
<dbReference type="AlphaFoldDB" id="A0AAV9ZGX4"/>
<organism evidence="2 3">
    <name type="scientific">Favolaschia claudopus</name>
    <dbReference type="NCBI Taxonomy" id="2862362"/>
    <lineage>
        <taxon>Eukaryota</taxon>
        <taxon>Fungi</taxon>
        <taxon>Dikarya</taxon>
        <taxon>Basidiomycota</taxon>
        <taxon>Agaricomycotina</taxon>
        <taxon>Agaricomycetes</taxon>
        <taxon>Agaricomycetidae</taxon>
        <taxon>Agaricales</taxon>
        <taxon>Marasmiineae</taxon>
        <taxon>Mycenaceae</taxon>
        <taxon>Favolaschia</taxon>
    </lineage>
</organism>
<feature type="region of interest" description="Disordered" evidence="1">
    <location>
        <begin position="377"/>
        <end position="400"/>
    </location>
</feature>
<evidence type="ECO:0000256" key="1">
    <source>
        <dbReference type="SAM" id="MobiDB-lite"/>
    </source>
</evidence>
<feature type="region of interest" description="Disordered" evidence="1">
    <location>
        <begin position="1"/>
        <end position="41"/>
    </location>
</feature>